<feature type="compositionally biased region" description="Polar residues" evidence="1">
    <location>
        <begin position="93"/>
        <end position="103"/>
    </location>
</feature>
<keyword evidence="3" id="KW-1185">Reference proteome</keyword>
<organism evidence="2 3">
    <name type="scientific">Ancylostoma ceylanicum</name>
    <dbReference type="NCBI Taxonomy" id="53326"/>
    <lineage>
        <taxon>Eukaryota</taxon>
        <taxon>Metazoa</taxon>
        <taxon>Ecdysozoa</taxon>
        <taxon>Nematoda</taxon>
        <taxon>Chromadorea</taxon>
        <taxon>Rhabditida</taxon>
        <taxon>Rhabditina</taxon>
        <taxon>Rhabditomorpha</taxon>
        <taxon>Strongyloidea</taxon>
        <taxon>Ancylostomatidae</taxon>
        <taxon>Ancylostomatinae</taxon>
        <taxon>Ancylostoma</taxon>
    </lineage>
</organism>
<evidence type="ECO:0000313" key="3">
    <source>
        <dbReference type="Proteomes" id="UP000024635"/>
    </source>
</evidence>
<name>A0A016TC83_9BILA</name>
<feature type="compositionally biased region" description="Polar residues" evidence="1">
    <location>
        <begin position="71"/>
        <end position="80"/>
    </location>
</feature>
<evidence type="ECO:0000313" key="2">
    <source>
        <dbReference type="EMBL" id="EYC00245.1"/>
    </source>
</evidence>
<sequence>MRTGRQSLTQHFIHFFVRRDYTPEELALDRSLRKQAGDLNAQAGKLLYVVRDFEIFKLKAPCDLPRRTMTTAATGKSNVMPSARRSPVPRSVHPTSSKTTHAGVSQDGVLDGAGPLSPHPVHIPNGSPYIA</sequence>
<accession>A0A016TC83</accession>
<protein>
    <submittedName>
        <fullName evidence="2">Uncharacterized protein</fullName>
    </submittedName>
</protein>
<dbReference type="Proteomes" id="UP000024635">
    <property type="component" value="Unassembled WGS sequence"/>
</dbReference>
<dbReference type="EMBL" id="JARK01001453">
    <property type="protein sequence ID" value="EYC00245.1"/>
    <property type="molecule type" value="Genomic_DNA"/>
</dbReference>
<dbReference type="AlphaFoldDB" id="A0A016TC83"/>
<comment type="caution">
    <text evidence="2">The sequence shown here is derived from an EMBL/GenBank/DDBJ whole genome shotgun (WGS) entry which is preliminary data.</text>
</comment>
<feature type="region of interest" description="Disordered" evidence="1">
    <location>
        <begin position="71"/>
        <end position="131"/>
    </location>
</feature>
<gene>
    <name evidence="2" type="primary">Acey_s0117.g691</name>
    <name evidence="2" type="ORF">Y032_0117g691</name>
</gene>
<evidence type="ECO:0000256" key="1">
    <source>
        <dbReference type="SAM" id="MobiDB-lite"/>
    </source>
</evidence>
<proteinExistence type="predicted"/>
<reference evidence="3" key="1">
    <citation type="journal article" date="2015" name="Nat. Genet.">
        <title>The genome and transcriptome of the zoonotic hookworm Ancylostoma ceylanicum identify infection-specific gene families.</title>
        <authorList>
            <person name="Schwarz E.M."/>
            <person name="Hu Y."/>
            <person name="Antoshechkin I."/>
            <person name="Miller M.M."/>
            <person name="Sternberg P.W."/>
            <person name="Aroian R.V."/>
        </authorList>
    </citation>
    <scope>NUCLEOTIDE SEQUENCE</scope>
    <source>
        <strain evidence="3">HY135</strain>
    </source>
</reference>
<dbReference type="OrthoDB" id="5859941at2759"/>